<dbReference type="PANTHER" id="PTHR43245">
    <property type="entry name" value="BIFUNCTIONAL POLYMYXIN RESISTANCE PROTEIN ARNA"/>
    <property type="match status" value="1"/>
</dbReference>
<proteinExistence type="predicted"/>
<gene>
    <name evidence="2" type="ORF">FBY41_1500</name>
</gene>
<dbReference type="Gene3D" id="3.40.50.720">
    <property type="entry name" value="NAD(P)-binding Rossmann-like Domain"/>
    <property type="match status" value="1"/>
</dbReference>
<dbReference type="RefSeq" id="WP_221629216.1">
    <property type="nucleotide sequence ID" value="NZ_VFPM01000001.1"/>
</dbReference>
<dbReference type="Proteomes" id="UP000316747">
    <property type="component" value="Unassembled WGS sequence"/>
</dbReference>
<dbReference type="Pfam" id="PF07993">
    <property type="entry name" value="NAD_binding_4"/>
    <property type="match status" value="1"/>
</dbReference>
<dbReference type="CDD" id="cd05263">
    <property type="entry name" value="MupV_like_SDR_e"/>
    <property type="match status" value="1"/>
</dbReference>
<accession>A0A543I3G5</accession>
<feature type="domain" description="Thioester reductase (TE)" evidence="1">
    <location>
        <begin position="6"/>
        <end position="242"/>
    </location>
</feature>
<dbReference type="EMBL" id="VFPM01000001">
    <property type="protein sequence ID" value="TQM65115.1"/>
    <property type="molecule type" value="Genomic_DNA"/>
</dbReference>
<sequence length="363" mass="39620">MRALLLTGFPGFLGSALLPRLLARREGDEAFCLVQGRHLETARRRVDEIEAAHPHTAGRVRLVEGDITVPDLGLDPAHSDALAAVDEIWHLAAVYDLAVEEGLARRVNVEGTRNVLDFCATRPALQRLHHVSTCYVSGRYEGEFTEEHLDEGQTFLNHYEATKFDAEALVRTAMAGGLPATVYRPGIVVGDSTTGETQKYDGPYFLAAFLRRQLGVAIVPAVGDVDRVRVSLVPRDFVIDAMDVLSGLERSLGRTYALTDPAPPTVRELVDTFARHLGRRVVWARLPLGMTRVAVGHVPGAERLLGLPAEALDYFASPTTYSTGNTLADLEGTGLECPPFESYAGRLLDFMTHHPEVDSAAMV</sequence>
<organism evidence="2 3">
    <name type="scientific">Humibacillus xanthopallidus</name>
    <dbReference type="NCBI Taxonomy" id="412689"/>
    <lineage>
        <taxon>Bacteria</taxon>
        <taxon>Bacillati</taxon>
        <taxon>Actinomycetota</taxon>
        <taxon>Actinomycetes</taxon>
        <taxon>Micrococcales</taxon>
        <taxon>Intrasporangiaceae</taxon>
        <taxon>Humibacillus</taxon>
    </lineage>
</organism>
<dbReference type="SUPFAM" id="SSF51735">
    <property type="entry name" value="NAD(P)-binding Rossmann-fold domains"/>
    <property type="match status" value="1"/>
</dbReference>
<comment type="caution">
    <text evidence="2">The sequence shown here is derived from an EMBL/GenBank/DDBJ whole genome shotgun (WGS) entry which is preliminary data.</text>
</comment>
<dbReference type="InterPro" id="IPR050177">
    <property type="entry name" value="Lipid_A_modif_metabolic_enz"/>
</dbReference>
<evidence type="ECO:0000313" key="2">
    <source>
        <dbReference type="EMBL" id="TQM65115.1"/>
    </source>
</evidence>
<evidence type="ECO:0000259" key="1">
    <source>
        <dbReference type="Pfam" id="PF07993"/>
    </source>
</evidence>
<protein>
    <submittedName>
        <fullName evidence="2">Thioester reductase-like protein</fullName>
    </submittedName>
</protein>
<dbReference type="PANTHER" id="PTHR43245:SF51">
    <property type="entry name" value="SHORT CHAIN DEHYDROGENASE_REDUCTASE FAMILY 42E, MEMBER 2"/>
    <property type="match status" value="1"/>
</dbReference>
<dbReference type="InterPro" id="IPR036291">
    <property type="entry name" value="NAD(P)-bd_dom_sf"/>
</dbReference>
<reference evidence="2 3" key="1">
    <citation type="submission" date="2019-06" db="EMBL/GenBank/DDBJ databases">
        <title>Genome sequencing of plant associated microbes to promote plant fitness in Sorghum bicolor and Oryza sativa.</title>
        <authorList>
            <person name="Coleman-Derr D."/>
        </authorList>
    </citation>
    <scope>NUCLEOTIDE SEQUENCE [LARGE SCALE GENOMIC DNA]</scope>
    <source>
        <strain evidence="2 3">KV-663</strain>
    </source>
</reference>
<evidence type="ECO:0000313" key="3">
    <source>
        <dbReference type="Proteomes" id="UP000316747"/>
    </source>
</evidence>
<dbReference type="InterPro" id="IPR013120">
    <property type="entry name" value="FAR_NAD-bd"/>
</dbReference>
<keyword evidence="3" id="KW-1185">Reference proteome</keyword>
<dbReference type="AlphaFoldDB" id="A0A543I3G5"/>
<name>A0A543I3G5_9MICO</name>